<dbReference type="NCBIfam" id="TIGR00481">
    <property type="entry name" value="YbhB/YbcL family Raf kinase inhibitor-like protein"/>
    <property type="match status" value="1"/>
</dbReference>
<organism evidence="1 2">
    <name type="scientific">Jiella endophytica</name>
    <dbReference type="NCBI Taxonomy" id="2558362"/>
    <lineage>
        <taxon>Bacteria</taxon>
        <taxon>Pseudomonadati</taxon>
        <taxon>Pseudomonadota</taxon>
        <taxon>Alphaproteobacteria</taxon>
        <taxon>Hyphomicrobiales</taxon>
        <taxon>Aurantimonadaceae</taxon>
        <taxon>Jiella</taxon>
    </lineage>
</organism>
<dbReference type="OrthoDB" id="9797506at2"/>
<dbReference type="SUPFAM" id="SSF49777">
    <property type="entry name" value="PEBP-like"/>
    <property type="match status" value="1"/>
</dbReference>
<reference evidence="1 2" key="1">
    <citation type="submission" date="2019-03" db="EMBL/GenBank/DDBJ databases">
        <title>Jiella endophytica sp. nov., a novel endophytic bacterium isolated from root of Ficus microcarpa Linn. f.</title>
        <authorList>
            <person name="Tuo L."/>
        </authorList>
    </citation>
    <scope>NUCLEOTIDE SEQUENCE [LARGE SCALE GENOMIC DNA]</scope>
    <source>
        <strain evidence="1 2">CBS5Q-3</strain>
    </source>
</reference>
<dbReference type="RefSeq" id="WP_134759519.1">
    <property type="nucleotide sequence ID" value="NZ_SOZD01000001.1"/>
</dbReference>
<keyword evidence="2" id="KW-1185">Reference proteome</keyword>
<dbReference type="Pfam" id="PF01161">
    <property type="entry name" value="PBP"/>
    <property type="match status" value="1"/>
</dbReference>
<dbReference type="EMBL" id="SOZD01000001">
    <property type="protein sequence ID" value="TFF27168.1"/>
    <property type="molecule type" value="Genomic_DNA"/>
</dbReference>
<accession>A0A4Y8RTA7</accession>
<evidence type="ECO:0000313" key="2">
    <source>
        <dbReference type="Proteomes" id="UP000298179"/>
    </source>
</evidence>
<comment type="caution">
    <text evidence="1">The sequence shown here is derived from an EMBL/GenBank/DDBJ whole genome shotgun (WGS) entry which is preliminary data.</text>
</comment>
<dbReference type="InterPro" id="IPR005247">
    <property type="entry name" value="YbhB_YbcL/LppC-like"/>
</dbReference>
<dbReference type="Gene3D" id="3.90.280.10">
    <property type="entry name" value="PEBP-like"/>
    <property type="match status" value="1"/>
</dbReference>
<dbReference type="CDD" id="cd00865">
    <property type="entry name" value="PEBP_bact_arch"/>
    <property type="match status" value="1"/>
</dbReference>
<dbReference type="InterPro" id="IPR008914">
    <property type="entry name" value="PEBP"/>
</dbReference>
<protein>
    <submittedName>
        <fullName evidence="1">YbhB/YbcL family Raf kinase inhibitor-like protein</fullName>
    </submittedName>
</protein>
<dbReference type="PANTHER" id="PTHR30289">
    <property type="entry name" value="UNCHARACTERIZED PROTEIN YBCL-RELATED"/>
    <property type="match status" value="1"/>
</dbReference>
<sequence length="169" mass="18302">MPLNIKDLKITSADFQPLGDLRDEHAGDKGNVLPQLTVSGVPKEATELAVICHDPDAPLANGFTHWTVYGIDPATTDLSDAQEKFRVGPNGAGDKQYYGPQPPAGHGKHHYYFWVYALDTAVEGTPTREEFLQKYAGNIIEQNRIVGLYENVCHASAVDGDSRPIAGAG</sequence>
<dbReference type="InterPro" id="IPR036610">
    <property type="entry name" value="PEBP-like_sf"/>
</dbReference>
<evidence type="ECO:0000313" key="1">
    <source>
        <dbReference type="EMBL" id="TFF27168.1"/>
    </source>
</evidence>
<dbReference type="AlphaFoldDB" id="A0A4Y8RTA7"/>
<name>A0A4Y8RTA7_9HYPH</name>
<dbReference type="Proteomes" id="UP000298179">
    <property type="component" value="Unassembled WGS sequence"/>
</dbReference>
<gene>
    <name evidence="1" type="ORF">E3C22_01420</name>
</gene>
<proteinExistence type="predicted"/>
<dbReference type="PANTHER" id="PTHR30289:SF1">
    <property type="entry name" value="PEBP (PHOSPHATIDYLETHANOLAMINE-BINDING PROTEIN) FAMILY PROTEIN"/>
    <property type="match status" value="1"/>
</dbReference>